<reference evidence="1" key="2">
    <citation type="submission" date="2020-09" db="EMBL/GenBank/DDBJ databases">
        <authorList>
            <person name="Sun Q."/>
            <person name="Kim S."/>
        </authorList>
    </citation>
    <scope>NUCLEOTIDE SEQUENCE</scope>
    <source>
        <strain evidence="1">KCTC 32513</strain>
    </source>
</reference>
<organism evidence="1 2">
    <name type="scientific">Algimonas arctica</name>
    <dbReference type="NCBI Taxonomy" id="1479486"/>
    <lineage>
        <taxon>Bacteria</taxon>
        <taxon>Pseudomonadati</taxon>
        <taxon>Pseudomonadota</taxon>
        <taxon>Alphaproteobacteria</taxon>
        <taxon>Maricaulales</taxon>
        <taxon>Robiginitomaculaceae</taxon>
        <taxon>Algimonas</taxon>
    </lineage>
</organism>
<proteinExistence type="predicted"/>
<evidence type="ECO:0000313" key="2">
    <source>
        <dbReference type="Proteomes" id="UP000634004"/>
    </source>
</evidence>
<reference evidence="1" key="1">
    <citation type="journal article" date="2014" name="Int. J. Syst. Evol. Microbiol.">
        <title>Complete genome sequence of Corynebacterium casei LMG S-19264T (=DSM 44701T), isolated from a smear-ripened cheese.</title>
        <authorList>
            <consortium name="US DOE Joint Genome Institute (JGI-PGF)"/>
            <person name="Walter F."/>
            <person name="Albersmeier A."/>
            <person name="Kalinowski J."/>
            <person name="Ruckert C."/>
        </authorList>
    </citation>
    <scope>NUCLEOTIDE SEQUENCE</scope>
    <source>
        <strain evidence="1">KCTC 32513</strain>
    </source>
</reference>
<dbReference type="SUPFAM" id="SSF47240">
    <property type="entry name" value="Ferritin-like"/>
    <property type="match status" value="1"/>
</dbReference>
<dbReference type="InterPro" id="IPR047114">
    <property type="entry name" value="YciF"/>
</dbReference>
<dbReference type="RefSeq" id="WP_189495367.1">
    <property type="nucleotide sequence ID" value="NZ_BMZH01000002.1"/>
</dbReference>
<evidence type="ECO:0000313" key="1">
    <source>
        <dbReference type="EMBL" id="GHA86009.1"/>
    </source>
</evidence>
<dbReference type="Pfam" id="PF05974">
    <property type="entry name" value="DUF892"/>
    <property type="match status" value="1"/>
</dbReference>
<dbReference type="PANTHER" id="PTHR30565">
    <property type="entry name" value="PROTEIN YCIF"/>
    <property type="match status" value="1"/>
</dbReference>
<dbReference type="Proteomes" id="UP000634004">
    <property type="component" value="Unassembled WGS sequence"/>
</dbReference>
<evidence type="ECO:0008006" key="3">
    <source>
        <dbReference type="Google" id="ProtNLM"/>
    </source>
</evidence>
<dbReference type="Gene3D" id="1.20.1260.10">
    <property type="match status" value="1"/>
</dbReference>
<sequence length="166" mass="18160">MAINNLKDLYIEELKDLYDANQQANDTVEKLIDAATDTDLKAALERSIDGTKEGNAQIKAILDSHGEGVGNVTCQGMKGLTKEAEKHVLKEKYGDDSVRDAMLISQYQRMAHYAITGYGSVEAFAKRLGALEDAQKLETCKEQTMEGDLEFTKLAQGSINEAARAA</sequence>
<accession>A0A8J3CQ97</accession>
<gene>
    <name evidence="1" type="ORF">GCM10009069_06520</name>
</gene>
<protein>
    <recommendedName>
        <fullName evidence="3">DUF892 family protein</fullName>
    </recommendedName>
</protein>
<keyword evidence="2" id="KW-1185">Reference proteome</keyword>
<dbReference type="EMBL" id="BMZH01000002">
    <property type="protein sequence ID" value="GHA86009.1"/>
    <property type="molecule type" value="Genomic_DNA"/>
</dbReference>
<dbReference type="AlphaFoldDB" id="A0A8J3CQ97"/>
<name>A0A8J3CQ97_9PROT</name>
<dbReference type="InterPro" id="IPR012347">
    <property type="entry name" value="Ferritin-like"/>
</dbReference>
<dbReference type="InterPro" id="IPR010287">
    <property type="entry name" value="DUF892_YciF-like"/>
</dbReference>
<comment type="caution">
    <text evidence="1">The sequence shown here is derived from an EMBL/GenBank/DDBJ whole genome shotgun (WGS) entry which is preliminary data.</text>
</comment>
<dbReference type="PANTHER" id="PTHR30565:SF9">
    <property type="entry name" value="PROTEIN YCIF"/>
    <property type="match status" value="1"/>
</dbReference>
<dbReference type="InterPro" id="IPR009078">
    <property type="entry name" value="Ferritin-like_SF"/>
</dbReference>